<sequence length="78" mass="8784">MIPAEETAEQITMEKVVELPEQSQGQKQSDGESELQKENPNEQERDNPTAEKDDGEEENAGDQEEQRQAPPVSLKYVV</sequence>
<feature type="compositionally biased region" description="Basic and acidic residues" evidence="1">
    <location>
        <begin position="34"/>
        <end position="52"/>
    </location>
</feature>
<proteinExistence type="predicted"/>
<dbReference type="AlphaFoldDB" id="A0AAV2MZP0"/>
<organism evidence="2 3">
    <name type="scientific">Lasius platythorax</name>
    <dbReference type="NCBI Taxonomy" id="488582"/>
    <lineage>
        <taxon>Eukaryota</taxon>
        <taxon>Metazoa</taxon>
        <taxon>Ecdysozoa</taxon>
        <taxon>Arthropoda</taxon>
        <taxon>Hexapoda</taxon>
        <taxon>Insecta</taxon>
        <taxon>Pterygota</taxon>
        <taxon>Neoptera</taxon>
        <taxon>Endopterygota</taxon>
        <taxon>Hymenoptera</taxon>
        <taxon>Apocrita</taxon>
        <taxon>Aculeata</taxon>
        <taxon>Formicoidea</taxon>
        <taxon>Formicidae</taxon>
        <taxon>Formicinae</taxon>
        <taxon>Lasius</taxon>
        <taxon>Lasius</taxon>
    </lineage>
</organism>
<dbReference type="Proteomes" id="UP001497644">
    <property type="component" value="Unassembled WGS sequence"/>
</dbReference>
<feature type="region of interest" description="Disordered" evidence="1">
    <location>
        <begin position="1"/>
        <end position="78"/>
    </location>
</feature>
<accession>A0AAV2MZP0</accession>
<comment type="caution">
    <text evidence="2">The sequence shown here is derived from an EMBL/GenBank/DDBJ whole genome shotgun (WGS) entry which is preliminary data.</text>
</comment>
<dbReference type="EMBL" id="CAXIPU020000864">
    <property type="protein sequence ID" value="CAL1672715.1"/>
    <property type="molecule type" value="Genomic_DNA"/>
</dbReference>
<protein>
    <submittedName>
        <fullName evidence="2">Uncharacterized protein</fullName>
    </submittedName>
</protein>
<evidence type="ECO:0000313" key="3">
    <source>
        <dbReference type="Proteomes" id="UP001497644"/>
    </source>
</evidence>
<evidence type="ECO:0000256" key="1">
    <source>
        <dbReference type="SAM" id="MobiDB-lite"/>
    </source>
</evidence>
<name>A0AAV2MZP0_9HYME</name>
<evidence type="ECO:0000313" key="2">
    <source>
        <dbReference type="EMBL" id="CAL1672715.1"/>
    </source>
</evidence>
<gene>
    <name evidence="2" type="ORF">LPLAT_LOCUS10613</name>
</gene>
<keyword evidence="3" id="KW-1185">Reference proteome</keyword>
<feature type="compositionally biased region" description="Acidic residues" evidence="1">
    <location>
        <begin position="53"/>
        <end position="63"/>
    </location>
</feature>
<reference evidence="2" key="1">
    <citation type="submission" date="2024-04" db="EMBL/GenBank/DDBJ databases">
        <authorList>
            <consortium name="Molecular Ecology Group"/>
        </authorList>
    </citation>
    <scope>NUCLEOTIDE SEQUENCE</scope>
</reference>